<dbReference type="InterPro" id="IPR007712">
    <property type="entry name" value="RelE/ParE_toxin"/>
</dbReference>
<gene>
    <name evidence="3" type="ORF">JN757_13450</name>
</gene>
<dbReference type="Gene3D" id="3.30.2310.20">
    <property type="entry name" value="RelE-like"/>
    <property type="match status" value="1"/>
</dbReference>
<dbReference type="Proteomes" id="UP000663686">
    <property type="component" value="Chromosome"/>
</dbReference>
<proteinExistence type="inferred from homology"/>
<reference evidence="3 4" key="1">
    <citation type="submission" date="2021-03" db="EMBL/GenBank/DDBJ databases">
        <title>P. granadensis CT364 genome publication.</title>
        <authorList>
            <person name="Stach J."/>
            <person name="Montero-Calasanz Md.C."/>
        </authorList>
    </citation>
    <scope>NUCLEOTIDE SEQUENCE [LARGE SCALE GENOMIC DNA]</scope>
    <source>
        <strain evidence="3 4">CT364</strain>
    </source>
</reference>
<accession>A0ABX7GP50</accession>
<comment type="similarity">
    <text evidence="1">Belongs to the RelE toxin family.</text>
</comment>
<dbReference type="PANTHER" id="PTHR35601">
    <property type="entry name" value="TOXIN RELE"/>
    <property type="match status" value="1"/>
</dbReference>
<dbReference type="EMBL" id="CP069352">
    <property type="protein sequence ID" value="QRK86718.1"/>
    <property type="molecule type" value="Genomic_DNA"/>
</dbReference>
<dbReference type="Pfam" id="PF05016">
    <property type="entry name" value="ParE_toxin"/>
    <property type="match status" value="1"/>
</dbReference>
<protein>
    <submittedName>
        <fullName evidence="3">Type II toxin-antitoxin system RelE/ParE family toxin</fullName>
    </submittedName>
</protein>
<evidence type="ECO:0000313" key="4">
    <source>
        <dbReference type="Proteomes" id="UP000663686"/>
    </source>
</evidence>
<dbReference type="InterPro" id="IPR035093">
    <property type="entry name" value="RelE/ParE_toxin_dom_sf"/>
</dbReference>
<evidence type="ECO:0000313" key="3">
    <source>
        <dbReference type="EMBL" id="QRK86718.1"/>
    </source>
</evidence>
<keyword evidence="2" id="KW-1277">Toxin-antitoxin system</keyword>
<sequence length="123" mass="13857">MTYELEFSEKAWKEWMKLGAVMKEQFKKKLAERLLNPHIPSARLKDLGNAYKIKLQSAGYRLVYRVSNEVLIVTVIAIGKRAGAMYMRLRLDADCNFGSLLNAPKSPTPIPFGNLIPACGSVR</sequence>
<name>A0ABX7GP50_9PSED</name>
<dbReference type="PANTHER" id="PTHR35601:SF1">
    <property type="entry name" value="TOXIN RELE"/>
    <property type="match status" value="1"/>
</dbReference>
<dbReference type="SUPFAM" id="SSF143011">
    <property type="entry name" value="RelE-like"/>
    <property type="match status" value="1"/>
</dbReference>
<evidence type="ECO:0000256" key="2">
    <source>
        <dbReference type="ARBA" id="ARBA00022649"/>
    </source>
</evidence>
<organism evidence="3 4">
    <name type="scientific">Pseudomonas granadensis</name>
    <dbReference type="NCBI Taxonomy" id="1421430"/>
    <lineage>
        <taxon>Bacteria</taxon>
        <taxon>Pseudomonadati</taxon>
        <taxon>Pseudomonadota</taxon>
        <taxon>Gammaproteobacteria</taxon>
        <taxon>Pseudomonadales</taxon>
        <taxon>Pseudomonadaceae</taxon>
        <taxon>Pseudomonas</taxon>
    </lineage>
</organism>
<keyword evidence="4" id="KW-1185">Reference proteome</keyword>
<evidence type="ECO:0000256" key="1">
    <source>
        <dbReference type="ARBA" id="ARBA00006226"/>
    </source>
</evidence>